<proteinExistence type="predicted"/>
<organism evidence="1 2">
    <name type="scientific">Croceibacterium atlanticum</name>
    <dbReference type="NCBI Taxonomy" id="1267766"/>
    <lineage>
        <taxon>Bacteria</taxon>
        <taxon>Pseudomonadati</taxon>
        <taxon>Pseudomonadota</taxon>
        <taxon>Alphaproteobacteria</taxon>
        <taxon>Sphingomonadales</taxon>
        <taxon>Erythrobacteraceae</taxon>
        <taxon>Croceibacterium</taxon>
    </lineage>
</organism>
<dbReference type="OrthoDB" id="5525831at2"/>
<dbReference type="SUPFAM" id="SSF53335">
    <property type="entry name" value="S-adenosyl-L-methionine-dependent methyltransferases"/>
    <property type="match status" value="1"/>
</dbReference>
<keyword evidence="2" id="KW-1185">Reference proteome</keyword>
<dbReference type="RefSeq" id="WP_046902923.1">
    <property type="nucleotide sequence ID" value="NZ_CP011452.2"/>
</dbReference>
<sequence>MKRSAPAALRNRGPIADILAEELPARGRVLEVASGTGEHAIFLAERFPGLEWQPSDPDAEALSSIEAWRVETGLVNLHPPLTIDAASEDWPIDRAVAMLCINMIHISPPAATIGLMRAAGKLLPEGAPLILYGPYIEDDVETVQSNLDFDASLKQRNPQWGLRNIKWVDGLAAENGLARTRRVAMPANNLLLIYRRGA</sequence>
<accession>A0A0F7KSB0</accession>
<evidence type="ECO:0000313" key="2">
    <source>
        <dbReference type="Proteomes" id="UP000034392"/>
    </source>
</evidence>
<dbReference type="Proteomes" id="UP000034392">
    <property type="component" value="Chromosome"/>
</dbReference>
<dbReference type="InterPro" id="IPR010342">
    <property type="entry name" value="DUF938"/>
</dbReference>
<dbReference type="AlphaFoldDB" id="A0A0F7KSB0"/>
<dbReference type="Pfam" id="PF06080">
    <property type="entry name" value="DUF938"/>
    <property type="match status" value="1"/>
</dbReference>
<gene>
    <name evidence="1" type="ORF">WYH_00963</name>
</gene>
<protein>
    <submittedName>
        <fullName evidence="1">Uncharacterized protein</fullName>
    </submittedName>
</protein>
<dbReference type="KEGG" id="aay:WYH_00963"/>
<name>A0A0F7KSB0_9SPHN</name>
<dbReference type="PANTHER" id="PTHR20974">
    <property type="entry name" value="UPF0585 PROTEIN CG18661"/>
    <property type="match status" value="1"/>
</dbReference>
<reference evidence="1" key="1">
    <citation type="submission" date="2015-05" db="EMBL/GenBank/DDBJ databases">
        <title>The complete genome of Altererythrobacter atlanticus strain 26DY36.</title>
        <authorList>
            <person name="Wu Y.-H."/>
            <person name="Cheng H."/>
            <person name="Wu X.-W."/>
        </authorList>
    </citation>
    <scope>NUCLEOTIDE SEQUENCE [LARGE SCALE GENOMIC DNA]</scope>
    <source>
        <strain evidence="1">26DY36</strain>
    </source>
</reference>
<dbReference type="EMBL" id="CP011452">
    <property type="protein sequence ID" value="AKH42011.1"/>
    <property type="molecule type" value="Genomic_DNA"/>
</dbReference>
<evidence type="ECO:0000313" key="1">
    <source>
        <dbReference type="EMBL" id="AKH42011.1"/>
    </source>
</evidence>
<dbReference type="InterPro" id="IPR029063">
    <property type="entry name" value="SAM-dependent_MTases_sf"/>
</dbReference>
<dbReference type="STRING" id="1267766.WYH_00963"/>
<dbReference type="PANTHER" id="PTHR20974:SF0">
    <property type="entry name" value="UPF0585 PROTEIN CG18661"/>
    <property type="match status" value="1"/>
</dbReference>
<dbReference type="Gene3D" id="3.40.50.150">
    <property type="entry name" value="Vaccinia Virus protein VP39"/>
    <property type="match status" value="1"/>
</dbReference>
<dbReference type="PATRIC" id="fig|1267766.3.peg.968"/>